<keyword evidence="1" id="KW-0472">Membrane</keyword>
<dbReference type="GO" id="GO:0016740">
    <property type="term" value="F:transferase activity"/>
    <property type="evidence" value="ECO:0007669"/>
    <property type="project" value="UniProtKB-KW"/>
</dbReference>
<dbReference type="GO" id="GO:0045227">
    <property type="term" value="P:capsule polysaccharide biosynthetic process"/>
    <property type="evidence" value="ECO:0007669"/>
    <property type="project" value="InterPro"/>
</dbReference>
<dbReference type="AlphaFoldDB" id="A0A8D3X291"/>
<keyword evidence="2" id="KW-0808">Transferase</keyword>
<dbReference type="Pfam" id="PF14102">
    <property type="entry name" value="Caps_synth_CapC"/>
    <property type="match status" value="1"/>
</dbReference>
<evidence type="ECO:0000313" key="3">
    <source>
        <dbReference type="Proteomes" id="UP000001283"/>
    </source>
</evidence>
<dbReference type="NCBIfam" id="TIGR04011">
    <property type="entry name" value="poly_gGlu_PgsC"/>
    <property type="match status" value="1"/>
</dbReference>
<organism evidence="2 3">
    <name type="scientific">Priestia megaterium (strain WSH-002)</name>
    <name type="common">Bacillus megaterium</name>
    <dbReference type="NCBI Taxonomy" id="1006007"/>
    <lineage>
        <taxon>Bacteria</taxon>
        <taxon>Bacillati</taxon>
        <taxon>Bacillota</taxon>
        <taxon>Bacilli</taxon>
        <taxon>Bacillales</taxon>
        <taxon>Bacillaceae</taxon>
        <taxon>Priestia</taxon>
    </lineage>
</organism>
<dbReference type="PRINTS" id="PR01759">
    <property type="entry name" value="CAPSULEPROTC"/>
</dbReference>
<dbReference type="GO" id="GO:0016020">
    <property type="term" value="C:membrane"/>
    <property type="evidence" value="ECO:0007669"/>
    <property type="project" value="InterPro"/>
</dbReference>
<feature type="transmembrane region" description="Helical" evidence="1">
    <location>
        <begin position="45"/>
        <end position="65"/>
    </location>
</feature>
<accession>A0A8D3X291</accession>
<keyword evidence="1" id="KW-0812">Transmembrane</keyword>
<dbReference type="InterPro" id="IPR008338">
    <property type="entry name" value="Capsule_biosynth_CapC"/>
</dbReference>
<keyword evidence="1" id="KW-1133">Transmembrane helix</keyword>
<name>A0A8D3X291_PRIMW</name>
<evidence type="ECO:0000256" key="1">
    <source>
        <dbReference type="SAM" id="Phobius"/>
    </source>
</evidence>
<protein>
    <submittedName>
        <fullName evidence="2">GCN5 N-acetyltransferase</fullName>
    </submittedName>
</protein>
<gene>
    <name evidence="2" type="ORF">BMWSH_4142</name>
</gene>
<dbReference type="RefSeq" id="WP_014461220.1">
    <property type="nucleotide sequence ID" value="NC_017138.1"/>
</dbReference>
<proteinExistence type="predicted"/>
<dbReference type="EMBL" id="CP003017">
    <property type="protein sequence ID" value="AEN91021.1"/>
    <property type="molecule type" value="Genomic_DNA"/>
</dbReference>
<dbReference type="Proteomes" id="UP000001283">
    <property type="component" value="Chromosome"/>
</dbReference>
<feature type="transmembrane region" description="Helical" evidence="1">
    <location>
        <begin position="132"/>
        <end position="149"/>
    </location>
</feature>
<evidence type="ECO:0000313" key="2">
    <source>
        <dbReference type="EMBL" id="AEN91021.1"/>
    </source>
</evidence>
<sequence>MFGSDLYVALVLGVILSLIFTEKTGIIPAGLVVPGYIGLIFDQPVFLVMVLIISLLTYVIVKHGIGRFVILYGRRKFAAMLVVGISLKLIFDYFYPVMPFEIYEFRGIGIIVPGLIANTIQKQGLAMTMGSTLLISGATFSLMFVYNFFI</sequence>
<dbReference type="KEGG" id="bmh:BMWSH_4142"/>
<reference evidence="2 3" key="1">
    <citation type="journal article" date="2011" name="J. Bacteriol.">
        <title>Complete genome sequence of the industrial strain Bacillus megaterium WSH-002.</title>
        <authorList>
            <person name="Liu L."/>
            <person name="Li Y."/>
            <person name="Zhang J."/>
            <person name="Zou W."/>
            <person name="Zhou Z."/>
            <person name="Liu J."/>
            <person name="Li X."/>
            <person name="Wang L."/>
            <person name="Chen J."/>
        </authorList>
    </citation>
    <scope>NUCLEOTIDE SEQUENCE [LARGE SCALE GENOMIC DNA]</scope>
    <source>
        <strain evidence="2 3">WSH-002</strain>
    </source>
</reference>
<feature type="transmembrane region" description="Helical" evidence="1">
    <location>
        <begin position="77"/>
        <end position="96"/>
    </location>
</feature>